<feature type="domain" description="YrhK" evidence="2">
    <location>
        <begin position="19"/>
        <end position="74"/>
    </location>
</feature>
<reference evidence="4 5" key="3">
    <citation type="submission" date="2020-08" db="EMBL/GenBank/DDBJ databases">
        <title>Sequencing the genomes of 1000 actinobacteria strains.</title>
        <authorList>
            <person name="Klenk H.-P."/>
        </authorList>
    </citation>
    <scope>NUCLEOTIDE SEQUENCE [LARGE SCALE GENOMIC DNA]</scope>
    <source>
        <strain evidence="4 5">DSM 44772</strain>
    </source>
</reference>
<reference evidence="3" key="4">
    <citation type="submission" date="2023-12" db="EMBL/GenBank/DDBJ databases">
        <authorList>
            <person name="Sun Q."/>
            <person name="Inoue M."/>
        </authorList>
    </citation>
    <scope>NUCLEOTIDE SEQUENCE</scope>
    <source>
        <strain evidence="3">JCM 10667</strain>
    </source>
</reference>
<feature type="transmembrane region" description="Helical" evidence="1">
    <location>
        <begin position="51"/>
        <end position="69"/>
    </location>
</feature>
<name>A0A7W7MV45_9ACTN</name>
<evidence type="ECO:0000313" key="5">
    <source>
        <dbReference type="Proteomes" id="UP000549343"/>
    </source>
</evidence>
<dbReference type="EMBL" id="JACHMV010000001">
    <property type="protein sequence ID" value="MBB4772178.1"/>
    <property type="molecule type" value="Genomic_DNA"/>
</dbReference>
<evidence type="ECO:0000256" key="1">
    <source>
        <dbReference type="SAM" id="Phobius"/>
    </source>
</evidence>
<keyword evidence="1" id="KW-0472">Membrane</keyword>
<dbReference type="AlphaFoldDB" id="A0A7W7MV45"/>
<dbReference type="InterPro" id="IPR025424">
    <property type="entry name" value="YrhK_domain"/>
</dbReference>
<dbReference type="RefSeq" id="WP_184879381.1">
    <property type="nucleotide sequence ID" value="NZ_BAAAHD010000067.1"/>
</dbReference>
<proteinExistence type="predicted"/>
<evidence type="ECO:0000313" key="4">
    <source>
        <dbReference type="EMBL" id="MBB4772178.1"/>
    </source>
</evidence>
<dbReference type="Pfam" id="PF14145">
    <property type="entry name" value="YrhK"/>
    <property type="match status" value="1"/>
</dbReference>
<evidence type="ECO:0000313" key="3">
    <source>
        <dbReference type="EMBL" id="GAA0589603.1"/>
    </source>
</evidence>
<keyword evidence="1" id="KW-0812">Transmembrane</keyword>
<dbReference type="Proteomes" id="UP000549343">
    <property type="component" value="Unassembled WGS sequence"/>
</dbReference>
<dbReference type="EMBL" id="BAAAHD010000067">
    <property type="protein sequence ID" value="GAA0589603.1"/>
    <property type="molecule type" value="Genomic_DNA"/>
</dbReference>
<sequence>MADSSIHLRIGPDELVIRRRYETLSIANDFGAALLFLVGSVLFLSESTVRTGTWLFVVGSVMFLLRPTIRLSRRFHLQKRYGGGMAGSHESSMDF</sequence>
<dbReference type="Proteomes" id="UP001501427">
    <property type="component" value="Unassembled WGS sequence"/>
</dbReference>
<reference evidence="6" key="2">
    <citation type="journal article" date="2019" name="Int. J. Syst. Evol. Microbiol.">
        <title>The Global Catalogue of Microorganisms (GCM) 10K type strain sequencing project: providing services to taxonomists for standard genome sequencing and annotation.</title>
        <authorList>
            <consortium name="The Broad Institute Genomics Platform"/>
            <consortium name="The Broad Institute Genome Sequencing Center for Infectious Disease"/>
            <person name="Wu L."/>
            <person name="Ma J."/>
        </authorList>
    </citation>
    <scope>NUCLEOTIDE SEQUENCE [LARGE SCALE GENOMIC DNA]</scope>
    <source>
        <strain evidence="6">JCM 10667</strain>
    </source>
</reference>
<keyword evidence="6" id="KW-1185">Reference proteome</keyword>
<comment type="caution">
    <text evidence="4">The sequence shown here is derived from an EMBL/GenBank/DDBJ whole genome shotgun (WGS) entry which is preliminary data.</text>
</comment>
<evidence type="ECO:0000259" key="2">
    <source>
        <dbReference type="Pfam" id="PF14145"/>
    </source>
</evidence>
<feature type="transmembrane region" description="Helical" evidence="1">
    <location>
        <begin position="26"/>
        <end position="45"/>
    </location>
</feature>
<organism evidence="4 5">
    <name type="scientific">Actinomadura livida</name>
    <dbReference type="NCBI Taxonomy" id="79909"/>
    <lineage>
        <taxon>Bacteria</taxon>
        <taxon>Bacillati</taxon>
        <taxon>Actinomycetota</taxon>
        <taxon>Actinomycetes</taxon>
        <taxon>Streptosporangiales</taxon>
        <taxon>Thermomonosporaceae</taxon>
        <taxon>Actinomadura</taxon>
    </lineage>
</organism>
<gene>
    <name evidence="4" type="ORF">F4557_000596</name>
    <name evidence="3" type="ORF">GCM10009546_60080</name>
</gene>
<evidence type="ECO:0000313" key="6">
    <source>
        <dbReference type="Proteomes" id="UP001501427"/>
    </source>
</evidence>
<protein>
    <submittedName>
        <fullName evidence="3">YrhK family protein</fullName>
    </submittedName>
</protein>
<reference evidence="3" key="1">
    <citation type="journal article" date="2014" name="Int. J. Syst. Evol. Microbiol.">
        <title>Complete genome of a new Firmicutes species belonging to the dominant human colonic microbiota ('Ruminococcus bicirculans') reveals two chromosomes and a selective capacity to utilize plant glucans.</title>
        <authorList>
            <consortium name="NISC Comparative Sequencing Program"/>
            <person name="Wegmann U."/>
            <person name="Louis P."/>
            <person name="Goesmann A."/>
            <person name="Henrissat B."/>
            <person name="Duncan S.H."/>
            <person name="Flint H.J."/>
        </authorList>
    </citation>
    <scope>NUCLEOTIDE SEQUENCE</scope>
    <source>
        <strain evidence="3">JCM 10667</strain>
    </source>
</reference>
<accession>A0A7W7MV45</accession>
<keyword evidence="1" id="KW-1133">Transmembrane helix</keyword>